<dbReference type="EMBL" id="CP099429">
    <property type="protein sequence ID" value="USW59564.1"/>
    <property type="molecule type" value="Genomic_DNA"/>
</dbReference>
<reference evidence="7" key="1">
    <citation type="submission" date="2022-06" db="EMBL/GenBank/DDBJ databases">
        <title>Complete genome sequences of two strains of the flax pathogen Septoria linicola.</title>
        <authorList>
            <person name="Lapalu N."/>
            <person name="Simon A."/>
            <person name="Demenou B."/>
            <person name="Paumier D."/>
            <person name="Guillot M.-P."/>
            <person name="Gout L."/>
            <person name="Valade R."/>
        </authorList>
    </citation>
    <scope>NUCLEOTIDE SEQUENCE</scope>
    <source>
        <strain evidence="7">SE15195</strain>
    </source>
</reference>
<dbReference type="GO" id="GO:0016705">
    <property type="term" value="F:oxidoreductase activity, acting on paired donors, with incorporation or reduction of molecular oxygen"/>
    <property type="evidence" value="ECO:0007669"/>
    <property type="project" value="InterPro"/>
</dbReference>
<evidence type="ECO:0000313" key="8">
    <source>
        <dbReference type="Proteomes" id="UP001056384"/>
    </source>
</evidence>
<dbReference type="PANTHER" id="PTHR24305:SF223">
    <property type="entry name" value="CYTOCHROME P450-DIT2"/>
    <property type="match status" value="1"/>
</dbReference>
<evidence type="ECO:0000256" key="3">
    <source>
        <dbReference type="ARBA" id="ARBA00023004"/>
    </source>
</evidence>
<dbReference type="GO" id="GO:0004497">
    <property type="term" value="F:monooxygenase activity"/>
    <property type="evidence" value="ECO:0007669"/>
    <property type="project" value="UniProtKB-KW"/>
</dbReference>
<comment type="similarity">
    <text evidence="5">Belongs to the cytochrome P450 family.</text>
</comment>
<comment type="cofactor">
    <cofactor evidence="1 4">
        <name>heme</name>
        <dbReference type="ChEBI" id="CHEBI:30413"/>
    </cofactor>
</comment>
<keyword evidence="6" id="KW-0812">Transmembrane</keyword>
<dbReference type="Gene3D" id="1.10.630.10">
    <property type="entry name" value="Cytochrome P450"/>
    <property type="match status" value="1"/>
</dbReference>
<dbReference type="AlphaFoldDB" id="A0A9Q9ER65"/>
<gene>
    <name evidence="7" type="ORF">Slin15195_G128830</name>
</gene>
<keyword evidence="3 4" id="KW-0408">Iron</keyword>
<proteinExistence type="inferred from homology"/>
<keyword evidence="4 5" id="KW-0349">Heme</keyword>
<organism evidence="7 8">
    <name type="scientific">Septoria linicola</name>
    <dbReference type="NCBI Taxonomy" id="215465"/>
    <lineage>
        <taxon>Eukaryota</taxon>
        <taxon>Fungi</taxon>
        <taxon>Dikarya</taxon>
        <taxon>Ascomycota</taxon>
        <taxon>Pezizomycotina</taxon>
        <taxon>Dothideomycetes</taxon>
        <taxon>Dothideomycetidae</taxon>
        <taxon>Mycosphaerellales</taxon>
        <taxon>Mycosphaerellaceae</taxon>
        <taxon>Septoria</taxon>
    </lineage>
</organism>
<dbReference type="Pfam" id="PF00067">
    <property type="entry name" value="p450"/>
    <property type="match status" value="1"/>
</dbReference>
<protein>
    <submittedName>
        <fullName evidence="7">Cytochrome P450</fullName>
    </submittedName>
</protein>
<dbReference type="InterPro" id="IPR002401">
    <property type="entry name" value="Cyt_P450_E_grp-I"/>
</dbReference>
<dbReference type="InterPro" id="IPR017972">
    <property type="entry name" value="Cyt_P450_CS"/>
</dbReference>
<dbReference type="PRINTS" id="PR00463">
    <property type="entry name" value="EP450I"/>
</dbReference>
<name>A0A9Q9ER65_9PEZI</name>
<keyword evidence="5" id="KW-0503">Monooxygenase</keyword>
<keyword evidence="5" id="KW-0560">Oxidoreductase</keyword>
<feature type="transmembrane region" description="Helical" evidence="6">
    <location>
        <begin position="6"/>
        <end position="30"/>
    </location>
</feature>
<dbReference type="GO" id="GO:0020037">
    <property type="term" value="F:heme binding"/>
    <property type="evidence" value="ECO:0007669"/>
    <property type="project" value="InterPro"/>
</dbReference>
<dbReference type="InterPro" id="IPR050121">
    <property type="entry name" value="Cytochrome_P450_monoxygenase"/>
</dbReference>
<evidence type="ECO:0000256" key="4">
    <source>
        <dbReference type="PIRSR" id="PIRSR602401-1"/>
    </source>
</evidence>
<evidence type="ECO:0000256" key="2">
    <source>
        <dbReference type="ARBA" id="ARBA00022723"/>
    </source>
</evidence>
<dbReference type="Proteomes" id="UP001056384">
    <property type="component" value="Chromosome 12"/>
</dbReference>
<dbReference type="PRINTS" id="PR00385">
    <property type="entry name" value="P450"/>
</dbReference>
<feature type="binding site" description="axial binding residue" evidence="4">
    <location>
        <position position="446"/>
    </location>
    <ligand>
        <name>heme</name>
        <dbReference type="ChEBI" id="CHEBI:30413"/>
    </ligand>
    <ligandPart>
        <name>Fe</name>
        <dbReference type="ChEBI" id="CHEBI:18248"/>
    </ligandPart>
</feature>
<accession>A0A9Q9ER65</accession>
<sequence length="499" mass="57081">MDLLSLIPAVLPQAILVVVGVVCLLLYLLLQPPKEPRHIPAVPFWVSLLPLIKDVDQQVIYNTYIRDLLLEHGAIKIFFGSQWNVLVQRSTFLSQVFKHEDLYQKSGNQKKIPGSVLASFLGDNIISSHGGVWKLYQDIMKPGLQEGWSLSPIYESASMLLEHFKQTPSPLPVQEPLQRYTIANLVRVLMHLNIDMNHKETIQLSQMQSKVKAQIFRPLFMSFPFLDTWGLRSREAARRDAAQFTDHLVCMLAGAWFEKSDEHHQDDSQHNNIGHRLVSAWEEGRISHQQLRDNVTVLFVAGQENPQLAILSTLYLIAKNPTVQERLHSEIMNTTGNRPNEEQLRNMPYLTACVYESLRLLPPIGQLINRLATTPLVLGEDTVVPQGMYLGYNSYATNRDPSVWGPDAEEFLPDRWGETASDVQKSYRRRRAQAEFITFHGGRRACLGERFALLQLKVTLSTLVRHLRWELDPSWPDRMTPAGPLAPRGLRLKFEQRYT</sequence>
<keyword evidence="6" id="KW-1133">Transmembrane helix</keyword>
<evidence type="ECO:0000256" key="1">
    <source>
        <dbReference type="ARBA" id="ARBA00001971"/>
    </source>
</evidence>
<dbReference type="InterPro" id="IPR001128">
    <property type="entry name" value="Cyt_P450"/>
</dbReference>
<dbReference type="PROSITE" id="PS00086">
    <property type="entry name" value="CYTOCHROME_P450"/>
    <property type="match status" value="1"/>
</dbReference>
<dbReference type="CDD" id="cd11070">
    <property type="entry name" value="CYP56-like"/>
    <property type="match status" value="1"/>
</dbReference>
<keyword evidence="8" id="KW-1185">Reference proteome</keyword>
<evidence type="ECO:0000313" key="7">
    <source>
        <dbReference type="EMBL" id="USW59564.1"/>
    </source>
</evidence>
<dbReference type="GO" id="GO:0005506">
    <property type="term" value="F:iron ion binding"/>
    <property type="evidence" value="ECO:0007669"/>
    <property type="project" value="InterPro"/>
</dbReference>
<keyword evidence="6" id="KW-0472">Membrane</keyword>
<keyword evidence="2 4" id="KW-0479">Metal-binding</keyword>
<dbReference type="PANTHER" id="PTHR24305">
    <property type="entry name" value="CYTOCHROME P450"/>
    <property type="match status" value="1"/>
</dbReference>
<dbReference type="SUPFAM" id="SSF48264">
    <property type="entry name" value="Cytochrome P450"/>
    <property type="match status" value="1"/>
</dbReference>
<evidence type="ECO:0000256" key="5">
    <source>
        <dbReference type="RuleBase" id="RU000461"/>
    </source>
</evidence>
<dbReference type="InterPro" id="IPR036396">
    <property type="entry name" value="Cyt_P450_sf"/>
</dbReference>
<evidence type="ECO:0000256" key="6">
    <source>
        <dbReference type="SAM" id="Phobius"/>
    </source>
</evidence>